<name>A0A2G5SSY0_9PELO</name>
<dbReference type="AlphaFoldDB" id="A0A2G5SSY0"/>
<keyword evidence="1" id="KW-1133">Transmembrane helix</keyword>
<keyword evidence="1" id="KW-0472">Membrane</keyword>
<comment type="caution">
    <text evidence="2">The sequence shown here is derived from an EMBL/GenBank/DDBJ whole genome shotgun (WGS) entry which is preliminary data.</text>
</comment>
<accession>A0A2G5SSY0</accession>
<sequence>MIEPPAELKPFIKKESKDQLEKKMKQKNIEIILSNTDERRWILAQLFESMNIVFYSLLVAIVPEQNPLFSIILFVWGMSIFHTLVTSSVIFRDFHGIQGMFLLFQAVFKIGCLLALPHLVTTIFKLFDSCRNHIDICVNGTADTVFEVKLVINVLMQIIMLLSVLVEIQRIFIHSKYTATSARREIHTKTETDLDIIIRLIKEKEMAERALVAKF</sequence>
<protein>
    <submittedName>
        <fullName evidence="2">Uncharacterized protein</fullName>
    </submittedName>
</protein>
<gene>
    <name evidence="2" type="primary">Cnig_chr_X.g24146</name>
    <name evidence="2" type="ORF">B9Z55_024146</name>
</gene>
<evidence type="ECO:0000256" key="1">
    <source>
        <dbReference type="SAM" id="Phobius"/>
    </source>
</evidence>
<dbReference type="Proteomes" id="UP000230233">
    <property type="component" value="Chromosome X"/>
</dbReference>
<feature type="transmembrane region" description="Helical" evidence="1">
    <location>
        <begin position="100"/>
        <end position="120"/>
    </location>
</feature>
<feature type="transmembrane region" description="Helical" evidence="1">
    <location>
        <begin position="150"/>
        <end position="168"/>
    </location>
</feature>
<dbReference type="EMBL" id="PDUG01000006">
    <property type="protein sequence ID" value="PIC18147.1"/>
    <property type="molecule type" value="Genomic_DNA"/>
</dbReference>
<evidence type="ECO:0000313" key="2">
    <source>
        <dbReference type="EMBL" id="PIC18147.1"/>
    </source>
</evidence>
<feature type="transmembrane region" description="Helical" evidence="1">
    <location>
        <begin position="68"/>
        <end position="91"/>
    </location>
</feature>
<keyword evidence="1" id="KW-0812">Transmembrane</keyword>
<proteinExistence type="predicted"/>
<feature type="transmembrane region" description="Helical" evidence="1">
    <location>
        <begin position="41"/>
        <end position="62"/>
    </location>
</feature>
<keyword evidence="3" id="KW-1185">Reference proteome</keyword>
<evidence type="ECO:0000313" key="3">
    <source>
        <dbReference type="Proteomes" id="UP000230233"/>
    </source>
</evidence>
<reference evidence="3" key="1">
    <citation type="submission" date="2017-10" db="EMBL/GenBank/DDBJ databases">
        <title>Rapid genome shrinkage in a self-fertile nematode reveals novel sperm competition proteins.</title>
        <authorList>
            <person name="Yin D."/>
            <person name="Schwarz E.M."/>
            <person name="Thomas C.G."/>
            <person name="Felde R.L."/>
            <person name="Korf I.F."/>
            <person name="Cutter A.D."/>
            <person name="Schartner C.M."/>
            <person name="Ralston E.J."/>
            <person name="Meyer B.J."/>
            <person name="Haag E.S."/>
        </authorList>
    </citation>
    <scope>NUCLEOTIDE SEQUENCE [LARGE SCALE GENOMIC DNA]</scope>
    <source>
        <strain evidence="3">JU1422</strain>
    </source>
</reference>
<organism evidence="2 3">
    <name type="scientific">Caenorhabditis nigoni</name>
    <dbReference type="NCBI Taxonomy" id="1611254"/>
    <lineage>
        <taxon>Eukaryota</taxon>
        <taxon>Metazoa</taxon>
        <taxon>Ecdysozoa</taxon>
        <taxon>Nematoda</taxon>
        <taxon>Chromadorea</taxon>
        <taxon>Rhabditida</taxon>
        <taxon>Rhabditina</taxon>
        <taxon>Rhabditomorpha</taxon>
        <taxon>Rhabditoidea</taxon>
        <taxon>Rhabditidae</taxon>
        <taxon>Peloderinae</taxon>
        <taxon>Caenorhabditis</taxon>
    </lineage>
</organism>